<dbReference type="Gene3D" id="4.10.81.10">
    <property type="entry name" value="Cytochrome c oxidase, subunit 8"/>
    <property type="match status" value="1"/>
</dbReference>
<accession>A0A1S4EFZ6</accession>
<evidence type="ECO:0000256" key="2">
    <source>
        <dbReference type="ARBA" id="ARBA00004673"/>
    </source>
</evidence>
<evidence type="ECO:0000256" key="6">
    <source>
        <dbReference type="ARBA" id="ARBA00022989"/>
    </source>
</evidence>
<dbReference type="InterPro" id="IPR036548">
    <property type="entry name" value="Cyt_c_oxidase_su8_sf"/>
</dbReference>
<dbReference type="UniPathway" id="UPA00705"/>
<organism evidence="10 11">
    <name type="scientific">Diaphorina citri</name>
    <name type="common">Asian citrus psyllid</name>
    <dbReference type="NCBI Taxonomy" id="121845"/>
    <lineage>
        <taxon>Eukaryota</taxon>
        <taxon>Metazoa</taxon>
        <taxon>Ecdysozoa</taxon>
        <taxon>Arthropoda</taxon>
        <taxon>Hexapoda</taxon>
        <taxon>Insecta</taxon>
        <taxon>Pterygota</taxon>
        <taxon>Neoptera</taxon>
        <taxon>Paraneoptera</taxon>
        <taxon>Hemiptera</taxon>
        <taxon>Sternorrhyncha</taxon>
        <taxon>Psylloidea</taxon>
        <taxon>Psyllidae</taxon>
        <taxon>Diaphorininae</taxon>
        <taxon>Diaphorina</taxon>
    </lineage>
</organism>
<dbReference type="AlphaFoldDB" id="A0A1S4EFZ6"/>
<evidence type="ECO:0000256" key="1">
    <source>
        <dbReference type="ARBA" id="ARBA00004434"/>
    </source>
</evidence>
<feature type="transmembrane region" description="Helical" evidence="9">
    <location>
        <begin position="40"/>
        <end position="60"/>
    </location>
</feature>
<dbReference type="RefSeq" id="XP_017300977.1">
    <property type="nucleotide sequence ID" value="XM_017445488.2"/>
</dbReference>
<dbReference type="CTD" id="40390"/>
<dbReference type="PANTHER" id="PTHR16717">
    <property type="entry name" value="CYTOCHROME C OXIDASE POLYPEPTIDE VIII"/>
    <property type="match status" value="1"/>
</dbReference>
<dbReference type="Pfam" id="PF02285">
    <property type="entry name" value="COX8"/>
    <property type="match status" value="1"/>
</dbReference>
<evidence type="ECO:0000256" key="8">
    <source>
        <dbReference type="ARBA" id="ARBA00023136"/>
    </source>
</evidence>
<evidence type="ECO:0000256" key="9">
    <source>
        <dbReference type="SAM" id="Phobius"/>
    </source>
</evidence>
<dbReference type="GO" id="GO:0005743">
    <property type="term" value="C:mitochondrial inner membrane"/>
    <property type="evidence" value="ECO:0007669"/>
    <property type="project" value="UniProtKB-SubCell"/>
</dbReference>
<evidence type="ECO:0000256" key="3">
    <source>
        <dbReference type="ARBA" id="ARBA00010117"/>
    </source>
</evidence>
<keyword evidence="5" id="KW-0999">Mitochondrion inner membrane</keyword>
<reference evidence="11" key="1">
    <citation type="submission" date="2025-08" db="UniProtKB">
        <authorList>
            <consortium name="RefSeq"/>
        </authorList>
    </citation>
    <scope>IDENTIFICATION</scope>
</reference>
<proteinExistence type="inferred from homology"/>
<evidence type="ECO:0000313" key="11">
    <source>
        <dbReference type="RefSeq" id="XP_017300977.1"/>
    </source>
</evidence>
<comment type="subcellular location">
    <subcellularLocation>
        <location evidence="1">Mitochondrion inner membrane</location>
        <topology evidence="1">Single-pass membrane protein</topology>
    </subcellularLocation>
</comment>
<protein>
    <submittedName>
        <fullName evidence="11">Uncharacterized protein LOC108252800</fullName>
    </submittedName>
</protein>
<dbReference type="InterPro" id="IPR003205">
    <property type="entry name" value="Cyt_c_oxidase_su8"/>
</dbReference>
<keyword evidence="8 9" id="KW-0472">Membrane</keyword>
<dbReference type="Proteomes" id="UP000079169">
    <property type="component" value="Unplaced"/>
</dbReference>
<evidence type="ECO:0000256" key="4">
    <source>
        <dbReference type="ARBA" id="ARBA00022692"/>
    </source>
</evidence>
<dbReference type="KEGG" id="dci:108252800"/>
<dbReference type="OrthoDB" id="6093252at2759"/>
<sequence>MSLGRASRLLPLMENVIVPHRNYRHVVSGPPLRKTSTTEIIVHGAVMSVMALSIPAWVLYHLKEYQGRA</sequence>
<evidence type="ECO:0000256" key="7">
    <source>
        <dbReference type="ARBA" id="ARBA00023128"/>
    </source>
</evidence>
<keyword evidence="6 9" id="KW-1133">Transmembrane helix</keyword>
<evidence type="ECO:0000256" key="5">
    <source>
        <dbReference type="ARBA" id="ARBA00022792"/>
    </source>
</evidence>
<dbReference type="SUPFAM" id="SSF81431">
    <property type="entry name" value="Mitochondrial cytochrome c oxidase subunit VIIIb (aka IX)"/>
    <property type="match status" value="1"/>
</dbReference>
<keyword evidence="10" id="KW-1185">Reference proteome</keyword>
<keyword evidence="4 9" id="KW-0812">Transmembrane</keyword>
<dbReference type="PANTHER" id="PTHR16717:SF5">
    <property type="entry name" value="CYTOCHROME C OXIDASE SUBUNIT 8, ISOFORM A"/>
    <property type="match status" value="1"/>
</dbReference>
<gene>
    <name evidence="11" type="primary">LOC108252800</name>
</gene>
<comment type="pathway">
    <text evidence="2">Energy metabolism; oxidative phosphorylation.</text>
</comment>
<evidence type="ECO:0000313" key="10">
    <source>
        <dbReference type="Proteomes" id="UP000079169"/>
    </source>
</evidence>
<keyword evidence="7" id="KW-0496">Mitochondrion</keyword>
<dbReference type="GeneID" id="108252800"/>
<name>A0A1S4EFZ6_DIACI</name>
<comment type="similarity">
    <text evidence="3">Belongs to the cytochrome c oxidase VIII family.</text>
</comment>
<dbReference type="GO" id="GO:0006123">
    <property type="term" value="P:mitochondrial electron transport, cytochrome c to oxygen"/>
    <property type="evidence" value="ECO:0007669"/>
    <property type="project" value="InterPro"/>
</dbReference>
<dbReference type="GO" id="GO:0045277">
    <property type="term" value="C:respiratory chain complex IV"/>
    <property type="evidence" value="ECO:0007669"/>
    <property type="project" value="InterPro"/>
</dbReference>
<dbReference type="PaxDb" id="121845-A0A1S4EFZ6"/>